<dbReference type="EMBL" id="BIFR01000001">
    <property type="protein sequence ID" value="GCE12777.1"/>
    <property type="molecule type" value="Genomic_DNA"/>
</dbReference>
<dbReference type="InterPro" id="IPR002563">
    <property type="entry name" value="Flavin_Rdtase-like_dom"/>
</dbReference>
<keyword evidence="4" id="KW-1185">Reference proteome</keyword>
<proteinExistence type="predicted"/>
<dbReference type="SUPFAM" id="SSF50475">
    <property type="entry name" value="FMN-binding split barrel"/>
    <property type="match status" value="1"/>
</dbReference>
<dbReference type="PANTHER" id="PTHR30466">
    <property type="entry name" value="FLAVIN REDUCTASE"/>
    <property type="match status" value="1"/>
</dbReference>
<evidence type="ECO:0000256" key="1">
    <source>
        <dbReference type="ARBA" id="ARBA00023002"/>
    </source>
</evidence>
<organism evidence="3 4">
    <name type="scientific">Tengunoibacter tsumagoiensis</name>
    <dbReference type="NCBI Taxonomy" id="2014871"/>
    <lineage>
        <taxon>Bacteria</taxon>
        <taxon>Bacillati</taxon>
        <taxon>Chloroflexota</taxon>
        <taxon>Ktedonobacteria</taxon>
        <taxon>Ktedonobacterales</taxon>
        <taxon>Dictyobacteraceae</taxon>
        <taxon>Tengunoibacter</taxon>
    </lineage>
</organism>
<dbReference type="Pfam" id="PF01613">
    <property type="entry name" value="Flavin_Reduct"/>
    <property type="match status" value="1"/>
</dbReference>
<comment type="caution">
    <text evidence="3">The sequence shown here is derived from an EMBL/GenBank/DDBJ whole genome shotgun (WGS) entry which is preliminary data.</text>
</comment>
<gene>
    <name evidence="3" type="ORF">KTT_26360</name>
</gene>
<evidence type="ECO:0000259" key="2">
    <source>
        <dbReference type="SMART" id="SM00903"/>
    </source>
</evidence>
<dbReference type="RefSeq" id="WP_126580366.1">
    <property type="nucleotide sequence ID" value="NZ_BIFR01000001.1"/>
</dbReference>
<evidence type="ECO:0000313" key="3">
    <source>
        <dbReference type="EMBL" id="GCE12777.1"/>
    </source>
</evidence>
<dbReference type="GO" id="GO:0010181">
    <property type="term" value="F:FMN binding"/>
    <property type="evidence" value="ECO:0007669"/>
    <property type="project" value="InterPro"/>
</dbReference>
<sequence length="172" mass="18726">MSIEQANFRYTLGHFASGVTVITTQHQQQLHGTTVSSFCSLSLDPPLVLVGIDLKANIHDLIVESGVFGINILSEEGEALSRHFARRSPDKFVGVNYTSGLLGVPLLEDVVATLECRVAARYPGGDHAIFVGEVAALTTRSQAQPLLYYRSSYAHLYDKAIHQFQPASLVAQ</sequence>
<dbReference type="OrthoDB" id="9792858at2"/>
<dbReference type="GO" id="GO:0042602">
    <property type="term" value="F:riboflavin reductase (NADPH) activity"/>
    <property type="evidence" value="ECO:0007669"/>
    <property type="project" value="TreeGrafter"/>
</dbReference>
<accession>A0A402A0V6</accession>
<dbReference type="AlphaFoldDB" id="A0A402A0V6"/>
<dbReference type="Proteomes" id="UP000287352">
    <property type="component" value="Unassembled WGS sequence"/>
</dbReference>
<reference evidence="4" key="1">
    <citation type="submission" date="2018-12" db="EMBL/GenBank/DDBJ databases">
        <title>Tengunoibacter tsumagoiensis gen. nov., sp. nov., Dictyobacter kobayashii sp. nov., D. alpinus sp. nov., and D. joshuensis sp. nov. and description of Dictyobacteraceae fam. nov. within the order Ktedonobacterales isolated from Tengu-no-mugimeshi.</title>
        <authorList>
            <person name="Wang C.M."/>
            <person name="Zheng Y."/>
            <person name="Sakai Y."/>
            <person name="Toyoda A."/>
            <person name="Minakuchi Y."/>
            <person name="Abe K."/>
            <person name="Yokota A."/>
            <person name="Yabe S."/>
        </authorList>
    </citation>
    <scope>NUCLEOTIDE SEQUENCE [LARGE SCALE GENOMIC DNA]</scope>
    <source>
        <strain evidence="4">Uno3</strain>
    </source>
</reference>
<keyword evidence="1" id="KW-0560">Oxidoreductase</keyword>
<dbReference type="PANTHER" id="PTHR30466:SF1">
    <property type="entry name" value="FMN REDUCTASE (NADH) RUTF"/>
    <property type="match status" value="1"/>
</dbReference>
<name>A0A402A0V6_9CHLR</name>
<feature type="domain" description="Flavin reductase like" evidence="2">
    <location>
        <begin position="12"/>
        <end position="155"/>
    </location>
</feature>
<evidence type="ECO:0000313" key="4">
    <source>
        <dbReference type="Proteomes" id="UP000287352"/>
    </source>
</evidence>
<dbReference type="InterPro" id="IPR050268">
    <property type="entry name" value="NADH-dep_flavin_reductase"/>
</dbReference>
<dbReference type="Gene3D" id="2.30.110.10">
    <property type="entry name" value="Electron Transport, Fmn-binding Protein, Chain A"/>
    <property type="match status" value="1"/>
</dbReference>
<protein>
    <submittedName>
        <fullName evidence="3">Flavin reductase</fullName>
    </submittedName>
</protein>
<dbReference type="SMART" id="SM00903">
    <property type="entry name" value="Flavin_Reduct"/>
    <property type="match status" value="1"/>
</dbReference>
<dbReference type="InterPro" id="IPR012349">
    <property type="entry name" value="Split_barrel_FMN-bd"/>
</dbReference>